<name>A0ABR4P4Q3_9HELO</name>
<keyword evidence="1" id="KW-1133">Transmembrane helix</keyword>
<keyword evidence="3" id="KW-1185">Reference proteome</keyword>
<evidence type="ECO:0000313" key="2">
    <source>
        <dbReference type="EMBL" id="KAL3418227.1"/>
    </source>
</evidence>
<sequence>MYRISQTKVIADPSTGKKVLESTPIVEAARSGGMDDQTMIKMSSSLLQHTSGREIPGELLAAIYQSSKTSSPPKNKYDVDQKRAGLDNSGFLTIFELDVDREIAGTRPLLCLNCIFVTVNIFLLFSRIEDELRIRRNALWVATYEGEDPSVRRDKRASLTALILSQEDEECMEVAAEKFQKPRSGAMHHIYCDDLH</sequence>
<evidence type="ECO:0000256" key="1">
    <source>
        <dbReference type="SAM" id="Phobius"/>
    </source>
</evidence>
<dbReference type="Proteomes" id="UP001629113">
    <property type="component" value="Unassembled WGS sequence"/>
</dbReference>
<accession>A0ABR4P4Q3</accession>
<proteinExistence type="predicted"/>
<evidence type="ECO:0000313" key="3">
    <source>
        <dbReference type="Proteomes" id="UP001629113"/>
    </source>
</evidence>
<keyword evidence="1" id="KW-0472">Membrane</keyword>
<comment type="caution">
    <text evidence="2">The sequence shown here is derived from an EMBL/GenBank/DDBJ whole genome shotgun (WGS) entry which is preliminary data.</text>
</comment>
<protein>
    <submittedName>
        <fullName evidence="2">Uncharacterized protein</fullName>
    </submittedName>
</protein>
<dbReference type="EMBL" id="JBFCZG010000009">
    <property type="protein sequence ID" value="KAL3418227.1"/>
    <property type="molecule type" value="Genomic_DNA"/>
</dbReference>
<feature type="transmembrane region" description="Helical" evidence="1">
    <location>
        <begin position="107"/>
        <end position="126"/>
    </location>
</feature>
<organism evidence="2 3">
    <name type="scientific">Phlyctema vagabunda</name>
    <dbReference type="NCBI Taxonomy" id="108571"/>
    <lineage>
        <taxon>Eukaryota</taxon>
        <taxon>Fungi</taxon>
        <taxon>Dikarya</taxon>
        <taxon>Ascomycota</taxon>
        <taxon>Pezizomycotina</taxon>
        <taxon>Leotiomycetes</taxon>
        <taxon>Helotiales</taxon>
        <taxon>Dermateaceae</taxon>
        <taxon>Phlyctema</taxon>
    </lineage>
</organism>
<keyword evidence="1" id="KW-0812">Transmembrane</keyword>
<reference evidence="2 3" key="1">
    <citation type="submission" date="2024-06" db="EMBL/GenBank/DDBJ databases">
        <title>Complete genome of Phlyctema vagabunda strain 19-DSS-EL-015.</title>
        <authorList>
            <person name="Fiorenzani C."/>
        </authorList>
    </citation>
    <scope>NUCLEOTIDE SEQUENCE [LARGE SCALE GENOMIC DNA]</scope>
    <source>
        <strain evidence="2 3">19-DSS-EL-015</strain>
    </source>
</reference>
<gene>
    <name evidence="2" type="ORF">PVAG01_09942</name>
</gene>